<dbReference type="InterPro" id="IPR003673">
    <property type="entry name" value="CoA-Trfase_fam_III"/>
</dbReference>
<name>A0AAW5F7Z8_CLOSY</name>
<dbReference type="EMBL" id="JAINVB010000001">
    <property type="protein sequence ID" value="MCK0087945.1"/>
    <property type="molecule type" value="Genomic_DNA"/>
</dbReference>
<dbReference type="SUPFAM" id="SSF89796">
    <property type="entry name" value="CoA-transferase family III (CaiB/BaiF)"/>
    <property type="match status" value="1"/>
</dbReference>
<proteinExistence type="predicted"/>
<dbReference type="InterPro" id="IPR044855">
    <property type="entry name" value="CoA-Trfase_III_dom3_sf"/>
</dbReference>
<dbReference type="Gene3D" id="3.30.1540.10">
    <property type="entry name" value="formyl-coa transferase, domain 3"/>
    <property type="match status" value="1"/>
</dbReference>
<dbReference type="AlphaFoldDB" id="A0AAW5F7Z8"/>
<accession>A0AAW5F7Z8</accession>
<reference evidence="2" key="1">
    <citation type="journal article" date="2022" name="Cell Host Microbe">
        <title>Colonization of the live biotherapeutic product VE303 and modulation of the microbiota and metabolites in healthy volunteers.</title>
        <authorList>
            <person name="Dsouza M."/>
            <person name="Menon R."/>
            <person name="Crossette E."/>
            <person name="Bhattarai S.K."/>
            <person name="Schneider J."/>
            <person name="Kim Y.G."/>
            <person name="Reddy S."/>
            <person name="Caballero S."/>
            <person name="Felix C."/>
            <person name="Cornacchione L."/>
            <person name="Hendrickson J."/>
            <person name="Watson A.R."/>
            <person name="Minot S.S."/>
            <person name="Greenfield N."/>
            <person name="Schopf L."/>
            <person name="Szabady R."/>
            <person name="Patarroyo J."/>
            <person name="Smith W."/>
            <person name="Harrison P."/>
            <person name="Kuijper E.J."/>
            <person name="Kelly C.P."/>
            <person name="Olle B."/>
            <person name="Bobilev D."/>
            <person name="Silber J.L."/>
            <person name="Bucci V."/>
            <person name="Roberts B."/>
            <person name="Faith J."/>
            <person name="Norman J.M."/>
        </authorList>
    </citation>
    <scope>NUCLEOTIDE SEQUENCE</scope>
    <source>
        <strain evidence="2">VE303-04</strain>
    </source>
</reference>
<dbReference type="InterPro" id="IPR023606">
    <property type="entry name" value="CoA-Trfase_III_dom_1_sf"/>
</dbReference>
<gene>
    <name evidence="2" type="ORF">K5I21_19145</name>
</gene>
<dbReference type="Gene3D" id="3.40.50.10540">
    <property type="entry name" value="Crotonobetainyl-coa:carnitine coa-transferase, domain 1"/>
    <property type="match status" value="1"/>
</dbReference>
<evidence type="ECO:0000256" key="1">
    <source>
        <dbReference type="ARBA" id="ARBA00022679"/>
    </source>
</evidence>
<dbReference type="PANTHER" id="PTHR48207:SF3">
    <property type="entry name" value="SUCCINATE--HYDROXYMETHYLGLUTARATE COA-TRANSFERASE"/>
    <property type="match status" value="1"/>
</dbReference>
<protein>
    <submittedName>
        <fullName evidence="2">CoA transferase</fullName>
    </submittedName>
</protein>
<dbReference type="InterPro" id="IPR050483">
    <property type="entry name" value="CoA-transferase_III_domain"/>
</dbReference>
<comment type="caution">
    <text evidence="2">The sequence shown here is derived from an EMBL/GenBank/DDBJ whole genome shotgun (WGS) entry which is preliminary data.</text>
</comment>
<dbReference type="Proteomes" id="UP001203136">
    <property type="component" value="Unassembled WGS sequence"/>
</dbReference>
<evidence type="ECO:0000313" key="3">
    <source>
        <dbReference type="Proteomes" id="UP001203136"/>
    </source>
</evidence>
<organism evidence="2 3">
    <name type="scientific">Clostridium symbiosum</name>
    <name type="common">Bacteroides symbiosus</name>
    <dbReference type="NCBI Taxonomy" id="1512"/>
    <lineage>
        <taxon>Bacteria</taxon>
        <taxon>Bacillati</taxon>
        <taxon>Bacillota</taxon>
        <taxon>Clostridia</taxon>
        <taxon>Lachnospirales</taxon>
        <taxon>Lachnospiraceae</taxon>
        <taxon>Otoolea</taxon>
    </lineage>
</organism>
<dbReference type="PANTHER" id="PTHR48207">
    <property type="entry name" value="SUCCINATE--HYDROXYMETHYLGLUTARATE COA-TRANSFERASE"/>
    <property type="match status" value="1"/>
</dbReference>
<sequence length="401" mass="44458">MPNTVNYARGPLSGITVLDLTQFLSGPFCTMIMADLGADILKIERPDRPRASGPYLHGERIYDLSVNRSKKSMTLNLKSDAGKDIFKKLLISSDVVIENFKPGTMERMGLGYEELKKIRPNLIYAAISGFGYTGPYKNRGALDMVIQGMSGLMSLTGEPNGRPTRCGTSASDIFSGIYMFGAVASALYEREKTGKGQFIDVAMLDSTFSCLENAVINTCIFNKNPERVGNSHPTSVPFQTFQTSDGEIIITCSRDSAFYSLCRAMGRPDMIQDERFAKAEARRLNKELLEDEITRFTSTRTLDECEETLNQFGVPNGRINTLTMICKDPQIAARDMIVKVEHPVAGTYQMAGSPLKFSSLTEAHYEPAPTLGQHTREILSERLNMTDTEIEALLKEQESMP</sequence>
<dbReference type="RefSeq" id="WP_009297160.1">
    <property type="nucleotide sequence ID" value="NZ_CP125623.1"/>
</dbReference>
<dbReference type="Pfam" id="PF02515">
    <property type="entry name" value="CoA_transf_3"/>
    <property type="match status" value="1"/>
</dbReference>
<dbReference type="GO" id="GO:0008410">
    <property type="term" value="F:CoA-transferase activity"/>
    <property type="evidence" value="ECO:0007669"/>
    <property type="project" value="TreeGrafter"/>
</dbReference>
<keyword evidence="1 2" id="KW-0808">Transferase</keyword>
<evidence type="ECO:0000313" key="2">
    <source>
        <dbReference type="EMBL" id="MCK0087945.1"/>
    </source>
</evidence>